<dbReference type="InterPro" id="IPR036890">
    <property type="entry name" value="HATPase_C_sf"/>
</dbReference>
<keyword evidence="12" id="KW-1185">Reference proteome</keyword>
<evidence type="ECO:0000256" key="1">
    <source>
        <dbReference type="ARBA" id="ARBA00000085"/>
    </source>
</evidence>
<keyword evidence="3" id="KW-0597">Phosphoprotein</keyword>
<evidence type="ECO:0000256" key="4">
    <source>
        <dbReference type="ARBA" id="ARBA00022679"/>
    </source>
</evidence>
<evidence type="ECO:0000256" key="2">
    <source>
        <dbReference type="ARBA" id="ARBA00012438"/>
    </source>
</evidence>
<keyword evidence="9" id="KW-1133">Transmembrane helix</keyword>
<comment type="caution">
    <text evidence="11">The sequence shown here is derived from an EMBL/GenBank/DDBJ whole genome shotgun (WGS) entry which is preliminary data.</text>
</comment>
<comment type="catalytic activity">
    <reaction evidence="1">
        <text>ATP + protein L-histidine = ADP + protein N-phospho-L-histidine.</text>
        <dbReference type="EC" id="2.7.13.3"/>
    </reaction>
</comment>
<dbReference type="EC" id="2.7.13.3" evidence="2"/>
<organism evidence="11 12">
    <name type="scientific">Gordonia rubripertincta</name>
    <name type="common">Rhodococcus corallinus</name>
    <dbReference type="NCBI Taxonomy" id="36822"/>
    <lineage>
        <taxon>Bacteria</taxon>
        <taxon>Bacillati</taxon>
        <taxon>Actinomycetota</taxon>
        <taxon>Actinomycetes</taxon>
        <taxon>Mycobacteriales</taxon>
        <taxon>Gordoniaceae</taxon>
        <taxon>Gordonia</taxon>
    </lineage>
</organism>
<keyword evidence="9" id="KW-0812">Transmembrane</keyword>
<feature type="transmembrane region" description="Helical" evidence="9">
    <location>
        <begin position="138"/>
        <end position="156"/>
    </location>
</feature>
<dbReference type="InterPro" id="IPR011712">
    <property type="entry name" value="Sig_transdc_His_kin_sub3_dim/P"/>
</dbReference>
<dbReference type="Pfam" id="PF07730">
    <property type="entry name" value="HisKA_3"/>
    <property type="match status" value="1"/>
</dbReference>
<feature type="transmembrane region" description="Helical" evidence="9">
    <location>
        <begin position="12"/>
        <end position="30"/>
    </location>
</feature>
<dbReference type="Gene3D" id="3.30.565.10">
    <property type="entry name" value="Histidine kinase-like ATPase, C-terminal domain"/>
    <property type="match status" value="1"/>
</dbReference>
<proteinExistence type="predicted"/>
<dbReference type="PANTHER" id="PTHR24421:SF10">
    <property type="entry name" value="NITRATE_NITRITE SENSOR PROTEIN NARQ"/>
    <property type="match status" value="1"/>
</dbReference>
<dbReference type="GO" id="GO:0016301">
    <property type="term" value="F:kinase activity"/>
    <property type="evidence" value="ECO:0007669"/>
    <property type="project" value="UniProtKB-KW"/>
</dbReference>
<evidence type="ECO:0000313" key="12">
    <source>
        <dbReference type="Proteomes" id="UP001067235"/>
    </source>
</evidence>
<evidence type="ECO:0000256" key="7">
    <source>
        <dbReference type="ARBA" id="ARBA00022840"/>
    </source>
</evidence>
<dbReference type="Proteomes" id="UP001067235">
    <property type="component" value="Unassembled WGS sequence"/>
</dbReference>
<dbReference type="InterPro" id="IPR050482">
    <property type="entry name" value="Sensor_HK_TwoCompSys"/>
</dbReference>
<evidence type="ECO:0000256" key="6">
    <source>
        <dbReference type="ARBA" id="ARBA00022777"/>
    </source>
</evidence>
<keyword evidence="9" id="KW-0472">Membrane</keyword>
<sequence>MALVRIDSDRRRDLGVAVAFFAAGLVLYIGDLRYFFGPTALNTSLPQWLPVLTLGLACFFQAWRSSRPAVAFAGTTAALALDAFCGPTIAVWIVYSDVVYAVARYGSARLRRVMLLVNWLVAAIVLTVALTGSGDWRVALLAMLLVTALIASPASYGHAIRQHELAAESERDRARAVEALAMRDQEVAIASERRRLARDLHDVVAGQLSGIALQSAAALETRDAGIRDSVLRSVRSSSVEALREMRTMIDLLSGPDDFDAPVTATLDHIERLADAARACGSSVDITVESTRLSPVSTIVAYRIIQQALTNAAAHSPGADVEVVVRQQASSAVISIANAVHEDVVLPEEIVGHGIENMRVRAGSVGGSLDVDITDRRWNVVAELPTPVIDRLPGSDPHRASGLTGPR</sequence>
<protein>
    <recommendedName>
        <fullName evidence="2">histidine kinase</fullName>
        <ecNumber evidence="2">2.7.13.3</ecNumber>
    </recommendedName>
</protein>
<dbReference type="RefSeq" id="WP_301571073.1">
    <property type="nucleotide sequence ID" value="NZ_JAPWIE010000003.1"/>
</dbReference>
<name>A0ABT4MU18_GORRU</name>
<evidence type="ECO:0000256" key="8">
    <source>
        <dbReference type="ARBA" id="ARBA00023012"/>
    </source>
</evidence>
<evidence type="ECO:0000313" key="11">
    <source>
        <dbReference type="EMBL" id="MCZ4550475.1"/>
    </source>
</evidence>
<dbReference type="CDD" id="cd16917">
    <property type="entry name" value="HATPase_UhpB-NarQ-NarX-like"/>
    <property type="match status" value="1"/>
</dbReference>
<keyword evidence="6 11" id="KW-0418">Kinase</keyword>
<keyword evidence="5" id="KW-0547">Nucleotide-binding</keyword>
<dbReference type="Gene3D" id="1.20.5.1930">
    <property type="match status" value="1"/>
</dbReference>
<evidence type="ECO:0000259" key="10">
    <source>
        <dbReference type="Pfam" id="PF07730"/>
    </source>
</evidence>
<evidence type="ECO:0000256" key="9">
    <source>
        <dbReference type="SAM" id="Phobius"/>
    </source>
</evidence>
<feature type="transmembrane region" description="Helical" evidence="9">
    <location>
        <begin position="70"/>
        <end position="93"/>
    </location>
</feature>
<reference evidence="11" key="1">
    <citation type="submission" date="2022-12" db="EMBL/GenBank/DDBJ databases">
        <authorList>
            <person name="Krivoruchko A.V."/>
            <person name="Elkin A."/>
        </authorList>
    </citation>
    <scope>NUCLEOTIDE SEQUENCE</scope>
    <source>
        <strain evidence="11">IEGM 1388</strain>
    </source>
</reference>
<evidence type="ECO:0000256" key="5">
    <source>
        <dbReference type="ARBA" id="ARBA00022741"/>
    </source>
</evidence>
<keyword evidence="4" id="KW-0808">Transferase</keyword>
<evidence type="ECO:0000256" key="3">
    <source>
        <dbReference type="ARBA" id="ARBA00022553"/>
    </source>
</evidence>
<feature type="transmembrane region" description="Helical" evidence="9">
    <location>
        <begin position="45"/>
        <end position="63"/>
    </location>
</feature>
<gene>
    <name evidence="11" type="ORF">O4213_10815</name>
</gene>
<dbReference type="PANTHER" id="PTHR24421">
    <property type="entry name" value="NITRATE/NITRITE SENSOR PROTEIN NARX-RELATED"/>
    <property type="match status" value="1"/>
</dbReference>
<feature type="domain" description="Signal transduction histidine kinase subgroup 3 dimerisation and phosphoacceptor" evidence="10">
    <location>
        <begin position="192"/>
        <end position="255"/>
    </location>
</feature>
<dbReference type="EMBL" id="JAPWIE010000003">
    <property type="protein sequence ID" value="MCZ4550475.1"/>
    <property type="molecule type" value="Genomic_DNA"/>
</dbReference>
<accession>A0ABT4MU18</accession>
<keyword evidence="8" id="KW-0902">Two-component regulatory system</keyword>
<feature type="transmembrane region" description="Helical" evidence="9">
    <location>
        <begin position="113"/>
        <end position="131"/>
    </location>
</feature>
<keyword evidence="7" id="KW-0067">ATP-binding</keyword>